<gene>
    <name evidence="5" type="ORF">DNFV4_03593</name>
</gene>
<dbReference type="Pfam" id="PF01547">
    <property type="entry name" value="SBP_bac_1"/>
    <property type="match status" value="1"/>
</dbReference>
<evidence type="ECO:0000256" key="1">
    <source>
        <dbReference type="ARBA" id="ARBA00004418"/>
    </source>
</evidence>
<dbReference type="AlphaFoldDB" id="A0AA86N1Q2"/>
<dbReference type="RefSeq" id="WP_289270127.1">
    <property type="nucleotide sequence ID" value="NZ_OX365700.1"/>
</dbReference>
<evidence type="ECO:0000256" key="4">
    <source>
        <dbReference type="ARBA" id="ARBA00022729"/>
    </source>
</evidence>
<dbReference type="PANTHER" id="PTHR43649:SF34">
    <property type="entry name" value="ABC TRANSPORTER PERIPLASMIC-BINDING PROTEIN YCJN-RELATED"/>
    <property type="match status" value="1"/>
</dbReference>
<dbReference type="InterPro" id="IPR050490">
    <property type="entry name" value="Bact_solute-bd_prot1"/>
</dbReference>
<keyword evidence="6" id="KW-1185">Reference proteome</keyword>
<dbReference type="Proteomes" id="UP001179121">
    <property type="component" value="Chromosome"/>
</dbReference>
<organism evidence="5 6">
    <name type="scientific">Nitrospira tepida</name>
    <dbReference type="NCBI Taxonomy" id="2973512"/>
    <lineage>
        <taxon>Bacteria</taxon>
        <taxon>Pseudomonadati</taxon>
        <taxon>Nitrospirota</taxon>
        <taxon>Nitrospiria</taxon>
        <taxon>Nitrospirales</taxon>
        <taxon>Nitrospiraceae</taxon>
        <taxon>Nitrospira</taxon>
    </lineage>
</organism>
<comment type="similarity">
    <text evidence="2">Belongs to the bacterial solute-binding protein 1 family.</text>
</comment>
<dbReference type="CDD" id="cd14750">
    <property type="entry name" value="PBP2_TMBP"/>
    <property type="match status" value="1"/>
</dbReference>
<proteinExistence type="inferred from homology"/>
<protein>
    <submittedName>
        <fullName evidence="5">Trehalose/maltose-binding protein MalE</fullName>
    </submittedName>
</protein>
<keyword evidence="4" id="KW-0732">Signal</keyword>
<dbReference type="PANTHER" id="PTHR43649">
    <property type="entry name" value="ARABINOSE-BINDING PROTEIN-RELATED"/>
    <property type="match status" value="1"/>
</dbReference>
<dbReference type="KEGG" id="nti:DNFV4_03593"/>
<evidence type="ECO:0000256" key="3">
    <source>
        <dbReference type="ARBA" id="ARBA00022448"/>
    </source>
</evidence>
<comment type="subcellular location">
    <subcellularLocation>
        <location evidence="1">Periplasm</location>
    </subcellularLocation>
</comment>
<dbReference type="GO" id="GO:0042597">
    <property type="term" value="C:periplasmic space"/>
    <property type="evidence" value="ECO:0007669"/>
    <property type="project" value="UniProtKB-SubCell"/>
</dbReference>
<evidence type="ECO:0000313" key="5">
    <source>
        <dbReference type="EMBL" id="CAI4033160.1"/>
    </source>
</evidence>
<reference evidence="5" key="1">
    <citation type="submission" date="2022-10" db="EMBL/GenBank/DDBJ databases">
        <authorList>
            <person name="Koch H."/>
        </authorList>
    </citation>
    <scope>NUCLEOTIDE SEQUENCE</scope>
    <source>
        <strain evidence="5">DNF</strain>
    </source>
</reference>
<dbReference type="InterPro" id="IPR006059">
    <property type="entry name" value="SBP"/>
</dbReference>
<keyword evidence="3" id="KW-0813">Transport</keyword>
<dbReference type="EMBL" id="OX365700">
    <property type="protein sequence ID" value="CAI4033160.1"/>
    <property type="molecule type" value="Genomic_DNA"/>
</dbReference>
<evidence type="ECO:0000313" key="6">
    <source>
        <dbReference type="Proteomes" id="UP001179121"/>
    </source>
</evidence>
<dbReference type="Gene3D" id="3.40.190.10">
    <property type="entry name" value="Periplasmic binding protein-like II"/>
    <property type="match status" value="2"/>
</dbReference>
<evidence type="ECO:0000256" key="2">
    <source>
        <dbReference type="ARBA" id="ARBA00008520"/>
    </source>
</evidence>
<accession>A0AA86N1Q2</accession>
<sequence length="456" mass="50657">MAPVARRSLIAGWSAINALRRRPPLFPVALCAVAFAAWLSATDFGLGAPQPDSRITLRFVSWKPDHPRAWDEAIARFQEAHPGISIVREIAPHSSTAYHDLLTQKLKNRDRTVDLFFMDVIWVPEFAAAGWVLPLDDLFPESEQADFLPATIVTGLYQDHVYGVPSRIDAGMLYYRADLLNKYGYEPPRTWTELVEQAEAIVRGEAAVQPTLRGYSAQFKQYEGLVCNMLELVGSHGGSLLRERDGSSTLAAPETLAALRFARDQLMGRVAPRALLTYQEPESLAAFVQGQMVFHRNWPYAWEVVNSRERSKIAGLVGVAPLPSTANHRGIATLGGWLFGISALSAHQREAWAFISFLSSEAIQKHFALAAGIAPSRRALYDDPTLLDAHPHWRNQLTVLQSATPRPRTPVYPALSHILQRFFSRALAYPAIDLAAEAAMADEQITRLLELTRSTT</sequence>
<name>A0AA86N1Q2_9BACT</name>
<dbReference type="SUPFAM" id="SSF53850">
    <property type="entry name" value="Periplasmic binding protein-like II"/>
    <property type="match status" value="1"/>
</dbReference>